<feature type="coiled-coil region" evidence="1">
    <location>
        <begin position="27"/>
        <end position="61"/>
    </location>
</feature>
<evidence type="ECO:0000256" key="2">
    <source>
        <dbReference type="SAM" id="MobiDB-lite"/>
    </source>
</evidence>
<name>A0A2I0B9R3_9ASPA</name>
<keyword evidence="1" id="KW-0175">Coiled coil</keyword>
<accession>A0A2I0B9R3</accession>
<proteinExistence type="predicted"/>
<dbReference type="Proteomes" id="UP000236161">
    <property type="component" value="Unassembled WGS sequence"/>
</dbReference>
<dbReference type="EMBL" id="KZ451903">
    <property type="protein sequence ID" value="PKA64534.1"/>
    <property type="molecule type" value="Genomic_DNA"/>
</dbReference>
<evidence type="ECO:0000313" key="5">
    <source>
        <dbReference type="Proteomes" id="UP000236161"/>
    </source>
</evidence>
<dbReference type="AlphaFoldDB" id="A0A2I0B9R3"/>
<feature type="region of interest" description="Disordered" evidence="2">
    <location>
        <begin position="357"/>
        <end position="404"/>
    </location>
</feature>
<evidence type="ECO:0000313" key="4">
    <source>
        <dbReference type="EMBL" id="PKA64534.1"/>
    </source>
</evidence>
<evidence type="ECO:0000256" key="1">
    <source>
        <dbReference type="SAM" id="Coils"/>
    </source>
</evidence>
<keyword evidence="5" id="KW-1185">Reference proteome</keyword>
<reference evidence="4 5" key="1">
    <citation type="journal article" date="2017" name="Nature">
        <title>The Apostasia genome and the evolution of orchids.</title>
        <authorList>
            <person name="Zhang G.Q."/>
            <person name="Liu K.W."/>
            <person name="Li Z."/>
            <person name="Lohaus R."/>
            <person name="Hsiao Y.Y."/>
            <person name="Niu S.C."/>
            <person name="Wang J.Y."/>
            <person name="Lin Y.C."/>
            <person name="Xu Q."/>
            <person name="Chen L.J."/>
            <person name="Yoshida K."/>
            <person name="Fujiwara S."/>
            <person name="Wang Z.W."/>
            <person name="Zhang Y.Q."/>
            <person name="Mitsuda N."/>
            <person name="Wang M."/>
            <person name="Liu G.H."/>
            <person name="Pecoraro L."/>
            <person name="Huang H.X."/>
            <person name="Xiao X.J."/>
            <person name="Lin M."/>
            <person name="Wu X.Y."/>
            <person name="Wu W.L."/>
            <person name="Chen Y.Y."/>
            <person name="Chang S.B."/>
            <person name="Sakamoto S."/>
            <person name="Ohme-Takagi M."/>
            <person name="Yagi M."/>
            <person name="Zeng S.J."/>
            <person name="Shen C.Y."/>
            <person name="Yeh C.M."/>
            <person name="Luo Y.B."/>
            <person name="Tsai W.C."/>
            <person name="Van de Peer Y."/>
            <person name="Liu Z.J."/>
        </authorList>
    </citation>
    <scope>NUCLEOTIDE SEQUENCE [LARGE SCALE GENOMIC DNA]</scope>
    <source>
        <strain evidence="5">cv. Shenzhen</strain>
        <tissue evidence="4">Stem</tissue>
    </source>
</reference>
<evidence type="ECO:0000259" key="3">
    <source>
        <dbReference type="Pfam" id="PF04195"/>
    </source>
</evidence>
<organism evidence="4 5">
    <name type="scientific">Apostasia shenzhenica</name>
    <dbReference type="NCBI Taxonomy" id="1088818"/>
    <lineage>
        <taxon>Eukaryota</taxon>
        <taxon>Viridiplantae</taxon>
        <taxon>Streptophyta</taxon>
        <taxon>Embryophyta</taxon>
        <taxon>Tracheophyta</taxon>
        <taxon>Spermatophyta</taxon>
        <taxon>Magnoliopsida</taxon>
        <taxon>Liliopsida</taxon>
        <taxon>Asparagales</taxon>
        <taxon>Orchidaceae</taxon>
        <taxon>Apostasioideae</taxon>
        <taxon>Apostasia</taxon>
    </lineage>
</organism>
<dbReference type="Pfam" id="PF04195">
    <property type="entry name" value="Transposase_28"/>
    <property type="match status" value="1"/>
</dbReference>
<feature type="compositionally biased region" description="Low complexity" evidence="2">
    <location>
        <begin position="325"/>
        <end position="336"/>
    </location>
</feature>
<feature type="domain" description="Transposase (putative) gypsy type" evidence="3">
    <location>
        <begin position="143"/>
        <end position="186"/>
    </location>
</feature>
<sequence length="448" mass="50778">MEEALSLRRRLESSEAKKMIMDLESKCARFEGDLETAVAKINELKKERAALMSRVEELEEENRHRKDFERAVVGVGLGDWNRRVFRNYKKGDGPTVGPCHSFSQCFKITEVLQVWGRDPDVGLEYPSEGARFTTLPKGKIAVCLHHLRGGLFLPFQPEFVNVFNHFGIIPMQLPPNAVTMIYCLIKELRRRQIPWDIKIFKAVFRWEANPRLHGCFVLKGRHCQVFKVRDTGFTDWYKRFFFAGPCEVSFVVPRRVGEARFLGEGVGFEDPCFREVDEIRKYVHDTEDYLRELEVDVRVYTGNKRFPHDRSGPSRLPAKRRHDVSGASAEGTSSAAPLAFEGGADDLAYIDDVQVSENPEEPCGRREYGIGSDAEGPDSAGPSVEESGEGVRGGPPRVVPEGRPDLMTRLGARAADTLDVERRQVEQLTKEAMAQKRKAKENGLLYLE</sequence>
<protein>
    <recommendedName>
        <fullName evidence="3">Transposase (putative) gypsy type domain-containing protein</fullName>
    </recommendedName>
</protein>
<dbReference type="InterPro" id="IPR007321">
    <property type="entry name" value="Transposase_28"/>
</dbReference>
<feature type="region of interest" description="Disordered" evidence="2">
    <location>
        <begin position="304"/>
        <end position="338"/>
    </location>
</feature>
<gene>
    <name evidence="4" type="ORF">AXF42_Ash007279</name>
</gene>